<feature type="chain" id="PRO_5039356272" evidence="4">
    <location>
        <begin position="21"/>
        <end position="427"/>
    </location>
</feature>
<dbReference type="GO" id="GO:0055052">
    <property type="term" value="C:ATP-binding cassette (ABC) transporter complex, substrate-binding subunit-containing"/>
    <property type="evidence" value="ECO:0007669"/>
    <property type="project" value="TreeGrafter"/>
</dbReference>
<dbReference type="AlphaFoldDB" id="A0A344TW83"/>
<dbReference type="InterPro" id="IPR006059">
    <property type="entry name" value="SBP"/>
</dbReference>
<comment type="similarity">
    <text evidence="1">Belongs to the bacterial solute-binding protein 1 family.</text>
</comment>
<dbReference type="PANTHER" id="PTHR30061">
    <property type="entry name" value="MALTOSE-BINDING PERIPLASMIC PROTEIN"/>
    <property type="match status" value="1"/>
</dbReference>
<evidence type="ECO:0000313" key="5">
    <source>
        <dbReference type="EMBL" id="AXE22904.1"/>
    </source>
</evidence>
<sequence length="427" mass="44864">MKRKLIAAVGVAGMMAGVAACGNGGDDKGTADAGGAKEITVWVMDGSAPKAWIDEVNKEFSAKHPGVTVKVEVQAWKGIQEKVTTALSESTPPDVLELGNTQTAGYAVTGGLADLTKDKGGLGADAWPKSMLESAEYEGKLYSAPWYAANRVVVYDKKAFEKAGVTPPKTRDEWIAGLDKLKAADPNTQPIYLPGQSWYVLAGLIWDEGGELAVKDGGKWKGGLGTPQAASAMEFYKKLQSYSTAPKDKDEATPQQSTDVVPKGGVASWIGLGWEAGGAEKALKDAGKEADFGYFPIPGKTADKPGTVFLGGSNLAVAERSKNKELAKEWLALATGKDQMTKYAAEVKGSLLPNQAAANFTPAPGSFAEAMGKAGVNGRITPVTPGWANVETEPNPLKEFMTKVLKGEDPAKAGAEADKEIANRINK</sequence>
<dbReference type="PANTHER" id="PTHR30061:SF50">
    <property type="entry name" value="MALTOSE_MALTODEXTRIN-BINDING PERIPLASMIC PROTEIN"/>
    <property type="match status" value="1"/>
</dbReference>
<dbReference type="Proteomes" id="UP000252004">
    <property type="component" value="Chromosome"/>
</dbReference>
<evidence type="ECO:0000256" key="4">
    <source>
        <dbReference type="SAM" id="SignalP"/>
    </source>
</evidence>
<reference evidence="5 6" key="1">
    <citation type="submission" date="2018-01" db="EMBL/GenBank/DDBJ databases">
        <title>Draft genome Sequence of streptomyces globosus LZH-48.</title>
        <authorList>
            <person name="Ran K."/>
            <person name="Li Z."/>
            <person name="Wei S."/>
            <person name="Dong R."/>
        </authorList>
    </citation>
    <scope>NUCLEOTIDE SEQUENCE [LARGE SCALE GENOMIC DNA]</scope>
    <source>
        <strain evidence="5 6">LZH-48</strain>
    </source>
</reference>
<feature type="signal peptide" evidence="4">
    <location>
        <begin position="1"/>
        <end position="20"/>
    </location>
</feature>
<gene>
    <name evidence="5" type="ORF">C0216_05060</name>
</gene>
<evidence type="ECO:0000313" key="6">
    <source>
        <dbReference type="Proteomes" id="UP000252004"/>
    </source>
</evidence>
<dbReference type="Gene3D" id="3.40.190.10">
    <property type="entry name" value="Periplasmic binding protein-like II"/>
    <property type="match status" value="2"/>
</dbReference>
<dbReference type="Pfam" id="PF01547">
    <property type="entry name" value="SBP_bac_1"/>
    <property type="match status" value="1"/>
</dbReference>
<dbReference type="RefSeq" id="WP_114054097.1">
    <property type="nucleotide sequence ID" value="NZ_CP030862.1"/>
</dbReference>
<keyword evidence="3 4" id="KW-0732">Signal</keyword>
<dbReference type="SUPFAM" id="SSF53850">
    <property type="entry name" value="Periplasmic binding protein-like II"/>
    <property type="match status" value="1"/>
</dbReference>
<dbReference type="EMBL" id="CP030862">
    <property type="protein sequence ID" value="AXE22904.1"/>
    <property type="molecule type" value="Genomic_DNA"/>
</dbReference>
<dbReference type="PROSITE" id="PS51257">
    <property type="entry name" value="PROKAR_LIPOPROTEIN"/>
    <property type="match status" value="1"/>
</dbReference>
<evidence type="ECO:0000256" key="1">
    <source>
        <dbReference type="ARBA" id="ARBA00008520"/>
    </source>
</evidence>
<dbReference type="GO" id="GO:0042956">
    <property type="term" value="P:maltodextrin transmembrane transport"/>
    <property type="evidence" value="ECO:0007669"/>
    <property type="project" value="TreeGrafter"/>
</dbReference>
<keyword evidence="5" id="KW-0762">Sugar transport</keyword>
<evidence type="ECO:0000256" key="3">
    <source>
        <dbReference type="ARBA" id="ARBA00022729"/>
    </source>
</evidence>
<name>A0A344TW83_9ACTN</name>
<organism evidence="5 6">
    <name type="scientific">Streptomyces globosus</name>
    <dbReference type="NCBI Taxonomy" id="68209"/>
    <lineage>
        <taxon>Bacteria</taxon>
        <taxon>Bacillati</taxon>
        <taxon>Actinomycetota</taxon>
        <taxon>Actinomycetes</taxon>
        <taxon>Kitasatosporales</taxon>
        <taxon>Streptomycetaceae</taxon>
        <taxon>Streptomyces</taxon>
    </lineage>
</organism>
<dbReference type="GO" id="GO:0015768">
    <property type="term" value="P:maltose transport"/>
    <property type="evidence" value="ECO:0007669"/>
    <property type="project" value="TreeGrafter"/>
</dbReference>
<dbReference type="GO" id="GO:1901982">
    <property type="term" value="F:maltose binding"/>
    <property type="evidence" value="ECO:0007669"/>
    <property type="project" value="TreeGrafter"/>
</dbReference>
<protein>
    <submittedName>
        <fullName evidence="5">Sugar transporter</fullName>
    </submittedName>
</protein>
<evidence type="ECO:0000256" key="2">
    <source>
        <dbReference type="ARBA" id="ARBA00022448"/>
    </source>
</evidence>
<proteinExistence type="inferred from homology"/>
<dbReference type="KEGG" id="sgz:C0216_05060"/>
<accession>A0A344TW83</accession>
<dbReference type="OrthoDB" id="2507686at2"/>
<keyword evidence="6" id="KW-1185">Reference proteome</keyword>
<keyword evidence="2" id="KW-0813">Transport</keyword>